<evidence type="ECO:0000313" key="1">
    <source>
        <dbReference type="EMBL" id="QUL97808.1"/>
    </source>
</evidence>
<dbReference type="SUPFAM" id="SSF50494">
    <property type="entry name" value="Trypsin-like serine proteases"/>
    <property type="match status" value="1"/>
</dbReference>
<dbReference type="KEGG" id="fcz:IMF26_06790"/>
<proteinExistence type="predicted"/>
<dbReference type="AlphaFoldDB" id="A0AAT9LAL7"/>
<dbReference type="Gene3D" id="2.40.10.10">
    <property type="entry name" value="Trypsin-like serine proteases"/>
    <property type="match status" value="1"/>
</dbReference>
<organism evidence="1">
    <name type="scientific">Candidatus Fermentithermobacillus carboniphilus</name>
    <dbReference type="NCBI Taxonomy" id="3085328"/>
    <lineage>
        <taxon>Bacteria</taxon>
        <taxon>Bacillati</taxon>
        <taxon>Bacillota</taxon>
        <taxon>Candidatus Fermentithermobacillia</taxon>
        <taxon>Candidatus Fermentithermobacillales</taxon>
        <taxon>Candidatus Fermentithermobacillaceae</taxon>
        <taxon>Candidatus Fermentithermobacillus</taxon>
    </lineage>
</organism>
<name>A0AAT9LAL7_9FIRM</name>
<accession>A0AAT9LAL7</accession>
<protein>
    <submittedName>
        <fullName evidence="1">Uncharacterized protein</fullName>
    </submittedName>
</protein>
<gene>
    <name evidence="1" type="ORF">IMF26_06790</name>
</gene>
<sequence length="333" mass="35597">MDPVVKALKTCAPKLLGLPNVIGYGRGHRHVGGRNTGEPVLTVLVKKKVPKDELQSCHMIPKSLNQCPTDVIEVGEVVALSRTDRERPARPGMSIGHYRITAGTFGAVVYDVKTGEPLILSNNHVLANSTNGKDGRARIGDPILQPGRYDGGTDQDVIARLHRFVPIHLEVSSPECKVAATVENVLNKIVKKFRRNYQVKIYNSNPSPNLVDAAVAKPISDSLIVPDIIDLGVPRGIAEVAVGDRVVKSGRTSGTNWGQVKVVQATIKISMGDMGDAVFSDQVITTRMAQPGDSGSVVLNDKGQVCGLLSAGSDTVSVFGRIKNVCDAIGVRF</sequence>
<dbReference type="InterPro" id="IPR009003">
    <property type="entry name" value="Peptidase_S1_PA"/>
</dbReference>
<reference evidence="1" key="1">
    <citation type="submission" date="2020-10" db="EMBL/GenBank/DDBJ databases">
        <authorList>
            <person name="Kadnikov V."/>
            <person name="Beletsky A.V."/>
            <person name="Mardanov A.V."/>
            <person name="Karnachuk O.V."/>
            <person name="Ravin N.V."/>
        </authorList>
    </citation>
    <scope>NUCLEOTIDE SEQUENCE</scope>
    <source>
        <strain evidence="1">Bu02</strain>
    </source>
</reference>
<dbReference type="InterPro" id="IPR043504">
    <property type="entry name" value="Peptidase_S1_PA_chymotrypsin"/>
</dbReference>
<dbReference type="EMBL" id="CP062796">
    <property type="protein sequence ID" value="QUL97808.1"/>
    <property type="molecule type" value="Genomic_DNA"/>
</dbReference>
<reference evidence="1" key="2">
    <citation type="journal article" date="2023" name="Biology">
        <title>Prokaryotic Life Associated with Coal-Fire Gas Vents Revealed by Metagenomics.</title>
        <authorList>
            <person name="Kadnikov V.V."/>
            <person name="Mardanov A.V."/>
            <person name="Beletsky A.V."/>
            <person name="Karnachuk O.V."/>
            <person name="Ravin N.V."/>
        </authorList>
    </citation>
    <scope>NUCLEOTIDE SEQUENCE</scope>
    <source>
        <strain evidence="1">Bu02</strain>
    </source>
</reference>